<organism evidence="5">
    <name type="scientific">Serpula lacrymans var. lacrymans (strain S7.3)</name>
    <name type="common">Dry rot fungus</name>
    <dbReference type="NCBI Taxonomy" id="936435"/>
    <lineage>
        <taxon>Eukaryota</taxon>
        <taxon>Fungi</taxon>
        <taxon>Dikarya</taxon>
        <taxon>Basidiomycota</taxon>
        <taxon>Agaricomycotina</taxon>
        <taxon>Agaricomycetes</taxon>
        <taxon>Agaricomycetidae</taxon>
        <taxon>Boletales</taxon>
        <taxon>Coniophorineae</taxon>
        <taxon>Serpulaceae</taxon>
        <taxon>Serpula</taxon>
    </lineage>
</organism>
<dbReference type="OrthoDB" id="69928at2759"/>
<dbReference type="STRING" id="936435.F8PTG6"/>
<evidence type="ECO:0000313" key="4">
    <source>
        <dbReference type="EMBL" id="EGO00994.1"/>
    </source>
</evidence>
<dbReference type="Gene3D" id="1.25.40.10">
    <property type="entry name" value="Tetratricopeptide repeat domain"/>
    <property type="match status" value="1"/>
</dbReference>
<feature type="region of interest" description="Disordered" evidence="1">
    <location>
        <begin position="48"/>
        <end position="89"/>
    </location>
</feature>
<dbReference type="HOGENOM" id="CLU_011778_1_0_1"/>
<feature type="domain" description="Telomerase activating protein Est1-like N-terminal" evidence="3">
    <location>
        <begin position="2"/>
        <end position="115"/>
    </location>
</feature>
<dbReference type="SUPFAM" id="SSF48452">
    <property type="entry name" value="TPR-like"/>
    <property type="match status" value="1"/>
</dbReference>
<feature type="non-terminal residue" evidence="4">
    <location>
        <position position="687"/>
    </location>
</feature>
<dbReference type="InterPro" id="IPR045153">
    <property type="entry name" value="Est1/Ebs1-like"/>
</dbReference>
<dbReference type="InterPro" id="IPR019458">
    <property type="entry name" value="Est1-like_N"/>
</dbReference>
<sequence length="687" mass="76110">MQRFRQFLAEEEKFWIQLVSRYCRSFALDEASPALAALGIQSDLVDVASANPSDSPERDVAHNTRNGRHNSLFPSEESTPPVPPPDSIERENRLSILSKTLVCLGDIARYRELYNEGGGRPKAGHEDGPAPARRGRTRRGGVPGFESIPRARTYDRSQQCYEQARLLVPHEGNASHQLAILAFYQKDMFGSLIHYYKALCVRQPYDTASENMVSMLNKSLEQWKEHQLANDEDNTQPRIRVDNLKEKILVLHALWRFGADRVGSIPPDFAQTVVTDFAGIVSDRVLPTELISKVIVLSQGALWKHRMIRDSPASGKGSTISTDPPIAVESDIATHILALYRVLLEIGIAQLAVAPPEDAAENDLAQRITAVFRRTLPALRIASKWLTANLKYVIQAQSPANVKGDLRVNNSRTSSSALSISDVPTFWTAYARFYNVLLRSFPPDKLPSLSTPLEEDIDMKGFLPLRRLMGETKIVDGGGQKDKLVVNGIAPQGREKQVHPNEEQLMRIWDLLQDAKVVVAFEASPISLREGLFKYVGSHQKGADTRTALALPTERHEMHKLPVLESNLFPLKVIGSDHQHIEQDEDAMTEVTRTDDDPIDEAFRKVLNGSDAGIADDLEDEDKIIWDVGASAGDFVEHPTSPPLMSPRTPVRPTGNLISPTIAMLPTIPPAVSPVAAFQGTTAQDLL</sequence>
<feature type="domain" description="DNA/RNA-binding" evidence="2">
    <location>
        <begin position="158"/>
        <end position="467"/>
    </location>
</feature>
<evidence type="ECO:0000256" key="1">
    <source>
        <dbReference type="SAM" id="MobiDB-lite"/>
    </source>
</evidence>
<dbReference type="AlphaFoldDB" id="F8PTG6"/>
<dbReference type="Proteomes" id="UP000008063">
    <property type="component" value="Unassembled WGS sequence"/>
</dbReference>
<evidence type="ECO:0008006" key="6">
    <source>
        <dbReference type="Google" id="ProtNLM"/>
    </source>
</evidence>
<protein>
    <recommendedName>
        <fullName evidence="6">DNA/RNA-binding domain-containing protein</fullName>
    </recommendedName>
</protein>
<dbReference type="Pfam" id="PF10374">
    <property type="entry name" value="EST1"/>
    <property type="match status" value="1"/>
</dbReference>
<gene>
    <name evidence="4" type="ORF">SERLA73DRAFT_105503</name>
</gene>
<dbReference type="Pfam" id="PF10373">
    <property type="entry name" value="EST1_DNA_bind"/>
    <property type="match status" value="1"/>
</dbReference>
<name>F8PTG6_SERL3</name>
<dbReference type="InterPro" id="IPR018834">
    <property type="entry name" value="DNA/RNA-bd_Est1-type"/>
</dbReference>
<accession>F8PTG6</accession>
<dbReference type="InParanoid" id="F8PTG6"/>
<evidence type="ECO:0000259" key="3">
    <source>
        <dbReference type="Pfam" id="PF10374"/>
    </source>
</evidence>
<reference evidence="5" key="1">
    <citation type="journal article" date="2011" name="Science">
        <title>The plant cell wall-decomposing machinery underlies the functional diversity of forest fungi.</title>
        <authorList>
            <person name="Eastwood D.C."/>
            <person name="Floudas D."/>
            <person name="Binder M."/>
            <person name="Majcherczyk A."/>
            <person name="Schneider P."/>
            <person name="Aerts A."/>
            <person name="Asiegbu F.O."/>
            <person name="Baker S.E."/>
            <person name="Barry K."/>
            <person name="Bendiksby M."/>
            <person name="Blumentritt M."/>
            <person name="Coutinho P.M."/>
            <person name="Cullen D."/>
            <person name="de Vries R.P."/>
            <person name="Gathman A."/>
            <person name="Goodell B."/>
            <person name="Henrissat B."/>
            <person name="Ihrmark K."/>
            <person name="Kauserud H."/>
            <person name="Kohler A."/>
            <person name="LaButti K."/>
            <person name="Lapidus A."/>
            <person name="Lavin J.L."/>
            <person name="Lee Y.-H."/>
            <person name="Lindquist E."/>
            <person name="Lilly W."/>
            <person name="Lucas S."/>
            <person name="Morin E."/>
            <person name="Murat C."/>
            <person name="Oguiza J.A."/>
            <person name="Park J."/>
            <person name="Pisabarro A.G."/>
            <person name="Riley R."/>
            <person name="Rosling A."/>
            <person name="Salamov A."/>
            <person name="Schmidt O."/>
            <person name="Schmutz J."/>
            <person name="Skrede I."/>
            <person name="Stenlid J."/>
            <person name="Wiebenga A."/>
            <person name="Xie X."/>
            <person name="Kuees U."/>
            <person name="Hibbett D.S."/>
            <person name="Hoffmeister D."/>
            <person name="Hoegberg N."/>
            <person name="Martin F."/>
            <person name="Grigoriev I.V."/>
            <person name="Watkinson S.C."/>
        </authorList>
    </citation>
    <scope>NUCLEOTIDE SEQUENCE [LARGE SCALE GENOMIC DNA]</scope>
    <source>
        <strain evidence="5">strain S7.3</strain>
    </source>
</reference>
<evidence type="ECO:0000259" key="2">
    <source>
        <dbReference type="Pfam" id="PF10373"/>
    </source>
</evidence>
<dbReference type="EMBL" id="GL945478">
    <property type="protein sequence ID" value="EGO00994.1"/>
    <property type="molecule type" value="Genomic_DNA"/>
</dbReference>
<proteinExistence type="predicted"/>
<keyword evidence="5" id="KW-1185">Reference proteome</keyword>
<dbReference type="PANTHER" id="PTHR15696">
    <property type="entry name" value="SMG-7 SUPPRESSOR WITH MORPHOLOGICAL EFFECT ON GENITALIA PROTEIN 7"/>
    <property type="match status" value="1"/>
</dbReference>
<dbReference type="InterPro" id="IPR011990">
    <property type="entry name" value="TPR-like_helical_dom_sf"/>
</dbReference>
<evidence type="ECO:0000313" key="5">
    <source>
        <dbReference type="Proteomes" id="UP000008063"/>
    </source>
</evidence>
<dbReference type="OMA" id="QYSEANG"/>
<dbReference type="PANTHER" id="PTHR15696:SF36">
    <property type="entry name" value="NONSENSE-MEDIATED MRNA DECAY FACTOR"/>
    <property type="match status" value="1"/>
</dbReference>
<feature type="region of interest" description="Disordered" evidence="1">
    <location>
        <begin position="115"/>
        <end position="148"/>
    </location>
</feature>